<sequence length="62" mass="7094">MISDLSPMSTYQIDQPCQLHGRVRLSRPPKSHGALIWLQSQVSNLQLHLVQLKQACNRNMIL</sequence>
<dbReference type="EMBL" id="GBRH01202310">
    <property type="protein sequence ID" value="JAD95585.1"/>
    <property type="molecule type" value="Transcribed_RNA"/>
</dbReference>
<dbReference type="AlphaFoldDB" id="A0A0A9ECJ8"/>
<proteinExistence type="predicted"/>
<organism evidence="1">
    <name type="scientific">Arundo donax</name>
    <name type="common">Giant reed</name>
    <name type="synonym">Donax arundinaceus</name>
    <dbReference type="NCBI Taxonomy" id="35708"/>
    <lineage>
        <taxon>Eukaryota</taxon>
        <taxon>Viridiplantae</taxon>
        <taxon>Streptophyta</taxon>
        <taxon>Embryophyta</taxon>
        <taxon>Tracheophyta</taxon>
        <taxon>Spermatophyta</taxon>
        <taxon>Magnoliopsida</taxon>
        <taxon>Liliopsida</taxon>
        <taxon>Poales</taxon>
        <taxon>Poaceae</taxon>
        <taxon>PACMAD clade</taxon>
        <taxon>Arundinoideae</taxon>
        <taxon>Arundineae</taxon>
        <taxon>Arundo</taxon>
    </lineage>
</organism>
<name>A0A0A9ECJ8_ARUDO</name>
<reference evidence="1" key="2">
    <citation type="journal article" date="2015" name="Data Brief">
        <title>Shoot transcriptome of the giant reed, Arundo donax.</title>
        <authorList>
            <person name="Barrero R.A."/>
            <person name="Guerrero F.D."/>
            <person name="Moolhuijzen P."/>
            <person name="Goolsby J.A."/>
            <person name="Tidwell J."/>
            <person name="Bellgard S.E."/>
            <person name="Bellgard M.I."/>
        </authorList>
    </citation>
    <scope>NUCLEOTIDE SEQUENCE</scope>
    <source>
        <tissue evidence="1">Shoot tissue taken approximately 20 cm above the soil surface</tissue>
    </source>
</reference>
<protein>
    <submittedName>
        <fullName evidence="1">Uncharacterized protein</fullName>
    </submittedName>
</protein>
<reference evidence="1" key="1">
    <citation type="submission" date="2014-09" db="EMBL/GenBank/DDBJ databases">
        <authorList>
            <person name="Magalhaes I.L.F."/>
            <person name="Oliveira U."/>
            <person name="Santos F.R."/>
            <person name="Vidigal T.H.D.A."/>
            <person name="Brescovit A.D."/>
            <person name="Santos A.J."/>
        </authorList>
    </citation>
    <scope>NUCLEOTIDE SEQUENCE</scope>
    <source>
        <tissue evidence="1">Shoot tissue taken approximately 20 cm above the soil surface</tissue>
    </source>
</reference>
<evidence type="ECO:0000313" key="1">
    <source>
        <dbReference type="EMBL" id="JAD95585.1"/>
    </source>
</evidence>
<accession>A0A0A9ECJ8</accession>